<dbReference type="PROSITE" id="PS50889">
    <property type="entry name" value="S4"/>
    <property type="match status" value="1"/>
</dbReference>
<evidence type="ECO:0000313" key="5">
    <source>
        <dbReference type="Proteomes" id="UP001168972"/>
    </source>
</evidence>
<dbReference type="Pfam" id="PF25818">
    <property type="entry name" value="MTRES1_C"/>
    <property type="match status" value="1"/>
</dbReference>
<dbReference type="CDD" id="cd00165">
    <property type="entry name" value="S4"/>
    <property type="match status" value="1"/>
</dbReference>
<keyword evidence="1" id="KW-0694">RNA-binding</keyword>
<gene>
    <name evidence="4" type="ORF">PV327_000542</name>
</gene>
<feature type="compositionally biased region" description="Acidic residues" evidence="2">
    <location>
        <begin position="88"/>
        <end position="99"/>
    </location>
</feature>
<name>A0AA39G6R1_MICHY</name>
<keyword evidence="5" id="KW-1185">Reference proteome</keyword>
<dbReference type="GO" id="GO:0005739">
    <property type="term" value="C:mitochondrion"/>
    <property type="evidence" value="ECO:0007669"/>
    <property type="project" value="TreeGrafter"/>
</dbReference>
<dbReference type="SUPFAM" id="SSF55174">
    <property type="entry name" value="Alpha-L RNA-binding motif"/>
    <property type="match status" value="1"/>
</dbReference>
<dbReference type="Gene3D" id="3.10.290.10">
    <property type="entry name" value="RNA-binding S4 domain"/>
    <property type="match status" value="1"/>
</dbReference>
<evidence type="ECO:0000256" key="1">
    <source>
        <dbReference type="PROSITE-ProRule" id="PRU00182"/>
    </source>
</evidence>
<reference evidence="4" key="1">
    <citation type="journal article" date="2023" name="bioRxiv">
        <title>Scaffold-level genome assemblies of two parasitoid biocontrol wasps reveal the parthenogenesis mechanism and an associated novel virus.</title>
        <authorList>
            <person name="Inwood S."/>
            <person name="Skelly J."/>
            <person name="Guhlin J."/>
            <person name="Harrop T."/>
            <person name="Goldson S."/>
            <person name="Dearden P."/>
        </authorList>
    </citation>
    <scope>NUCLEOTIDE SEQUENCE</scope>
    <source>
        <strain evidence="4">Lincoln</strain>
        <tissue evidence="4">Whole body</tissue>
    </source>
</reference>
<evidence type="ECO:0000313" key="4">
    <source>
        <dbReference type="EMBL" id="KAK0182398.1"/>
    </source>
</evidence>
<dbReference type="GO" id="GO:1903108">
    <property type="term" value="P:regulation of mitochondrial transcription"/>
    <property type="evidence" value="ECO:0007669"/>
    <property type="project" value="TreeGrafter"/>
</dbReference>
<sequence length="223" mass="25495">MLIRGLLSSTFKIILRKNNQIDRIHTIQIRQLTGFSFNKKIFLDNKLCYSTQLSSSINALLTPCNLNFVTLRKWKHNKSRKSERTQYDSDEDEPEEDPDIQTIVNYNKNAKILNSTVSSMRIDAIVKASMGLSRNKAEIALYDGKLRINGKIPVKKGVQVGIDDVIDFLQGPCPKNENFLLVTRVTILDANLNEDAYKVKMLREKSLTIEKYEDSQYSTSDNS</sequence>
<evidence type="ECO:0000259" key="3">
    <source>
        <dbReference type="Pfam" id="PF25818"/>
    </source>
</evidence>
<evidence type="ECO:0000256" key="2">
    <source>
        <dbReference type="SAM" id="MobiDB-lite"/>
    </source>
</evidence>
<feature type="region of interest" description="Disordered" evidence="2">
    <location>
        <begin position="80"/>
        <end position="99"/>
    </location>
</feature>
<organism evidence="4 5">
    <name type="scientific">Microctonus hyperodae</name>
    <name type="common">Parasitoid wasp</name>
    <dbReference type="NCBI Taxonomy" id="165561"/>
    <lineage>
        <taxon>Eukaryota</taxon>
        <taxon>Metazoa</taxon>
        <taxon>Ecdysozoa</taxon>
        <taxon>Arthropoda</taxon>
        <taxon>Hexapoda</taxon>
        <taxon>Insecta</taxon>
        <taxon>Pterygota</taxon>
        <taxon>Neoptera</taxon>
        <taxon>Endopterygota</taxon>
        <taxon>Hymenoptera</taxon>
        <taxon>Apocrita</taxon>
        <taxon>Ichneumonoidea</taxon>
        <taxon>Braconidae</taxon>
        <taxon>Euphorinae</taxon>
        <taxon>Microctonus</taxon>
    </lineage>
</organism>
<dbReference type="InterPro" id="IPR036986">
    <property type="entry name" value="S4_RNA-bd_sf"/>
</dbReference>
<dbReference type="InterPro" id="IPR057896">
    <property type="entry name" value="MTRES1_C"/>
</dbReference>
<dbReference type="GO" id="GO:0003723">
    <property type="term" value="F:RNA binding"/>
    <property type="evidence" value="ECO:0007669"/>
    <property type="project" value="UniProtKB-KW"/>
</dbReference>
<dbReference type="PANTHER" id="PTHR13633:SF3">
    <property type="entry name" value="MITOCHONDRIAL TRANSCRIPTION RESCUE FACTOR 1"/>
    <property type="match status" value="1"/>
</dbReference>
<dbReference type="PANTHER" id="PTHR13633">
    <property type="entry name" value="MITOCHONDRIAL TRANSCRIPTION RESCUE FACTOR 1"/>
    <property type="match status" value="1"/>
</dbReference>
<comment type="caution">
    <text evidence="4">The sequence shown here is derived from an EMBL/GenBank/DDBJ whole genome shotgun (WGS) entry which is preliminary data.</text>
</comment>
<dbReference type="Proteomes" id="UP001168972">
    <property type="component" value="Unassembled WGS sequence"/>
</dbReference>
<dbReference type="AlphaFoldDB" id="A0AA39G6R1"/>
<proteinExistence type="predicted"/>
<feature type="domain" description="Mitochondrial transcription rescue factor 1 C-terminal" evidence="3">
    <location>
        <begin position="114"/>
        <end position="211"/>
    </location>
</feature>
<protein>
    <recommendedName>
        <fullName evidence="3">Mitochondrial transcription rescue factor 1 C-terminal domain-containing protein</fullName>
    </recommendedName>
</protein>
<dbReference type="EMBL" id="JAQQBR010000001">
    <property type="protein sequence ID" value="KAK0182398.1"/>
    <property type="molecule type" value="Genomic_DNA"/>
</dbReference>
<reference evidence="4" key="2">
    <citation type="submission" date="2023-03" db="EMBL/GenBank/DDBJ databases">
        <authorList>
            <person name="Inwood S.N."/>
            <person name="Skelly J.G."/>
            <person name="Guhlin J."/>
            <person name="Harrop T.W.R."/>
            <person name="Goldson S.G."/>
            <person name="Dearden P.K."/>
        </authorList>
    </citation>
    <scope>NUCLEOTIDE SEQUENCE</scope>
    <source>
        <strain evidence="4">Lincoln</strain>
        <tissue evidence="4">Whole body</tissue>
    </source>
</reference>
<accession>A0AA39G6R1</accession>